<dbReference type="EMBL" id="LAZR01000004">
    <property type="protein sequence ID" value="KKO10897.1"/>
    <property type="molecule type" value="Genomic_DNA"/>
</dbReference>
<sequence>MSTTIPVKSMLAAFLAATFAMPLAAQPPLTQSYLEYRGRMQSDADEFLFFEDDRKQVVSYNSDRVVRVCTKDSPLVTPMRIEFDDKMAMLAPGDCIRVEAMEVYLEPSETLQRNTFLEVEVDTLN</sequence>
<dbReference type="AlphaFoldDB" id="A0A0F9YFF4"/>
<gene>
    <name evidence="1" type="ORF">LCGC14_0023800</name>
</gene>
<accession>A0A0F9YFF4</accession>
<organism evidence="1">
    <name type="scientific">marine sediment metagenome</name>
    <dbReference type="NCBI Taxonomy" id="412755"/>
    <lineage>
        <taxon>unclassified sequences</taxon>
        <taxon>metagenomes</taxon>
        <taxon>ecological metagenomes</taxon>
    </lineage>
</organism>
<protein>
    <submittedName>
        <fullName evidence="1">Uncharacterized protein</fullName>
    </submittedName>
</protein>
<evidence type="ECO:0000313" key="1">
    <source>
        <dbReference type="EMBL" id="KKO10897.1"/>
    </source>
</evidence>
<name>A0A0F9YFF4_9ZZZZ</name>
<proteinExistence type="predicted"/>
<comment type="caution">
    <text evidence="1">The sequence shown here is derived from an EMBL/GenBank/DDBJ whole genome shotgun (WGS) entry which is preliminary data.</text>
</comment>
<reference evidence="1" key="1">
    <citation type="journal article" date="2015" name="Nature">
        <title>Complex archaea that bridge the gap between prokaryotes and eukaryotes.</title>
        <authorList>
            <person name="Spang A."/>
            <person name="Saw J.H."/>
            <person name="Jorgensen S.L."/>
            <person name="Zaremba-Niedzwiedzka K."/>
            <person name="Martijn J."/>
            <person name="Lind A.E."/>
            <person name="van Eijk R."/>
            <person name="Schleper C."/>
            <person name="Guy L."/>
            <person name="Ettema T.J."/>
        </authorList>
    </citation>
    <scope>NUCLEOTIDE SEQUENCE</scope>
</reference>